<accession>A0AAE0J9E3</accession>
<proteinExistence type="predicted"/>
<feature type="region of interest" description="Disordered" evidence="1">
    <location>
        <begin position="83"/>
        <end position="115"/>
    </location>
</feature>
<evidence type="ECO:0000256" key="1">
    <source>
        <dbReference type="SAM" id="MobiDB-lite"/>
    </source>
</evidence>
<evidence type="ECO:0000313" key="2">
    <source>
        <dbReference type="EMBL" id="KAK3339383.1"/>
    </source>
</evidence>
<protein>
    <submittedName>
        <fullName evidence="2">Uncharacterized protein</fullName>
    </submittedName>
</protein>
<keyword evidence="3" id="KW-1185">Reference proteome</keyword>
<name>A0AAE0J9E3_9PEZI</name>
<gene>
    <name evidence="2" type="ORF">B0H65DRAFT_298641</name>
</gene>
<dbReference type="Proteomes" id="UP001278500">
    <property type="component" value="Unassembled WGS sequence"/>
</dbReference>
<evidence type="ECO:0000313" key="3">
    <source>
        <dbReference type="Proteomes" id="UP001278500"/>
    </source>
</evidence>
<reference evidence="2" key="1">
    <citation type="journal article" date="2023" name="Mol. Phylogenet. Evol.">
        <title>Genome-scale phylogeny and comparative genomics of the fungal order Sordariales.</title>
        <authorList>
            <person name="Hensen N."/>
            <person name="Bonometti L."/>
            <person name="Westerberg I."/>
            <person name="Brannstrom I.O."/>
            <person name="Guillou S."/>
            <person name="Cros-Aarteil S."/>
            <person name="Calhoun S."/>
            <person name="Haridas S."/>
            <person name="Kuo A."/>
            <person name="Mondo S."/>
            <person name="Pangilinan J."/>
            <person name="Riley R."/>
            <person name="LaButti K."/>
            <person name="Andreopoulos B."/>
            <person name="Lipzen A."/>
            <person name="Chen C."/>
            <person name="Yan M."/>
            <person name="Daum C."/>
            <person name="Ng V."/>
            <person name="Clum A."/>
            <person name="Steindorff A."/>
            <person name="Ohm R.A."/>
            <person name="Martin F."/>
            <person name="Silar P."/>
            <person name="Natvig D.O."/>
            <person name="Lalanne C."/>
            <person name="Gautier V."/>
            <person name="Ament-Velasquez S.L."/>
            <person name="Kruys A."/>
            <person name="Hutchinson M.I."/>
            <person name="Powell A.J."/>
            <person name="Barry K."/>
            <person name="Miller A.N."/>
            <person name="Grigoriev I.V."/>
            <person name="Debuchy R."/>
            <person name="Gladieux P."/>
            <person name="Hiltunen Thoren M."/>
            <person name="Johannesson H."/>
        </authorList>
    </citation>
    <scope>NUCLEOTIDE SEQUENCE</scope>
    <source>
        <strain evidence="2">CBS 560.94</strain>
    </source>
</reference>
<sequence length="236" mass="26199">MLGFGNWGSNLTPSQTFTSTLQRDPPPPPYLCCQKHVSSCQKHGAHFKLHFSRSPSLTVHSTGFKAGHALPLNAFVHQLPLSRWTPSRRQQGPRGIPLSRPDSRGVPVASPRSHATPPCRPFRVLLESYRDIMVADPLGNSLIPLPDSGQDCQRRATTSLYRQGLHPQIRPSFVPGLYIGRRRCLHGIVRSARYLGDTQMMGHDSMSPTHKATVQKAVIISAPWKTPETAREHILS</sequence>
<organism evidence="2 3">
    <name type="scientific">Neurospora tetraspora</name>
    <dbReference type="NCBI Taxonomy" id="94610"/>
    <lineage>
        <taxon>Eukaryota</taxon>
        <taxon>Fungi</taxon>
        <taxon>Dikarya</taxon>
        <taxon>Ascomycota</taxon>
        <taxon>Pezizomycotina</taxon>
        <taxon>Sordariomycetes</taxon>
        <taxon>Sordariomycetidae</taxon>
        <taxon>Sordariales</taxon>
        <taxon>Sordariaceae</taxon>
        <taxon>Neurospora</taxon>
    </lineage>
</organism>
<dbReference type="GeneID" id="87860273"/>
<dbReference type="EMBL" id="JAUEPP010000007">
    <property type="protein sequence ID" value="KAK3339383.1"/>
    <property type="molecule type" value="Genomic_DNA"/>
</dbReference>
<dbReference type="RefSeq" id="XP_062678743.1">
    <property type="nucleotide sequence ID" value="XM_062823119.1"/>
</dbReference>
<dbReference type="AlphaFoldDB" id="A0AAE0J9E3"/>
<comment type="caution">
    <text evidence="2">The sequence shown here is derived from an EMBL/GenBank/DDBJ whole genome shotgun (WGS) entry which is preliminary data.</text>
</comment>
<reference evidence="2" key="2">
    <citation type="submission" date="2023-06" db="EMBL/GenBank/DDBJ databases">
        <authorList>
            <consortium name="Lawrence Berkeley National Laboratory"/>
            <person name="Haridas S."/>
            <person name="Hensen N."/>
            <person name="Bonometti L."/>
            <person name="Westerberg I."/>
            <person name="Brannstrom I.O."/>
            <person name="Guillou S."/>
            <person name="Cros-Aarteil S."/>
            <person name="Calhoun S."/>
            <person name="Kuo A."/>
            <person name="Mondo S."/>
            <person name="Pangilinan J."/>
            <person name="Riley R."/>
            <person name="Labutti K."/>
            <person name="Andreopoulos B."/>
            <person name="Lipzen A."/>
            <person name="Chen C."/>
            <person name="Yanf M."/>
            <person name="Daum C."/>
            <person name="Ng V."/>
            <person name="Clum A."/>
            <person name="Steindorff A."/>
            <person name="Ohm R."/>
            <person name="Martin F."/>
            <person name="Silar P."/>
            <person name="Natvig D."/>
            <person name="Lalanne C."/>
            <person name="Gautier V."/>
            <person name="Ament-Velasquez S.L."/>
            <person name="Kruys A."/>
            <person name="Hutchinson M.I."/>
            <person name="Powell A.J."/>
            <person name="Barry K."/>
            <person name="Miller A.N."/>
            <person name="Grigoriev I.V."/>
            <person name="Debuchy R."/>
            <person name="Gladieux P."/>
            <person name="Thoren M.H."/>
            <person name="Johannesson H."/>
        </authorList>
    </citation>
    <scope>NUCLEOTIDE SEQUENCE</scope>
    <source>
        <strain evidence="2">CBS 560.94</strain>
    </source>
</reference>